<sequence length="84" mass="9004">MTEPVMILVALFVVALVIGTVVRAARAPKGARFRAAFSPYVGALEKHQELHTGQRGVQDVMIEAVHEQEHGGRAGDRGDGAAER</sequence>
<evidence type="ECO:0008006" key="3">
    <source>
        <dbReference type="Google" id="ProtNLM"/>
    </source>
</evidence>
<protein>
    <recommendedName>
        <fullName evidence="3">Secreted protein</fullName>
    </recommendedName>
</protein>
<accession>A0AAU7W7R9</accession>
<organism evidence="2">
    <name type="scientific">Agromyces sp. G08B096</name>
    <dbReference type="NCBI Taxonomy" id="3156399"/>
    <lineage>
        <taxon>Bacteria</taxon>
        <taxon>Bacillati</taxon>
        <taxon>Actinomycetota</taxon>
        <taxon>Actinomycetes</taxon>
        <taxon>Micrococcales</taxon>
        <taxon>Microbacteriaceae</taxon>
        <taxon>Agromyces</taxon>
    </lineage>
</organism>
<proteinExistence type="predicted"/>
<feature type="region of interest" description="Disordered" evidence="1">
    <location>
        <begin position="65"/>
        <end position="84"/>
    </location>
</feature>
<evidence type="ECO:0000256" key="1">
    <source>
        <dbReference type="SAM" id="MobiDB-lite"/>
    </source>
</evidence>
<evidence type="ECO:0000313" key="2">
    <source>
        <dbReference type="EMBL" id="XBX82665.1"/>
    </source>
</evidence>
<dbReference type="EMBL" id="CP158374">
    <property type="protein sequence ID" value="XBX82665.1"/>
    <property type="molecule type" value="Genomic_DNA"/>
</dbReference>
<reference evidence="2" key="1">
    <citation type="submission" date="2024-05" db="EMBL/GenBank/DDBJ databases">
        <authorList>
            <person name="Yu L."/>
        </authorList>
    </citation>
    <scope>NUCLEOTIDE SEQUENCE</scope>
    <source>
        <strain evidence="2">G08B096</strain>
    </source>
</reference>
<dbReference type="AlphaFoldDB" id="A0AAU7W7R9"/>
<name>A0AAU7W7R9_9MICO</name>
<gene>
    <name evidence="2" type="ORF">ABIQ69_01755</name>
</gene>
<dbReference type="RefSeq" id="WP_350348681.1">
    <property type="nucleotide sequence ID" value="NZ_CP158374.1"/>
</dbReference>